<name>A0A918YWK0_9ACTN</name>
<feature type="domain" description="Peptidoglycan binding-like" evidence="2">
    <location>
        <begin position="58"/>
        <end position="113"/>
    </location>
</feature>
<dbReference type="GeneID" id="95357790"/>
<protein>
    <recommendedName>
        <fullName evidence="2">Peptidoglycan binding-like domain-containing protein</fullName>
    </recommendedName>
</protein>
<evidence type="ECO:0000259" key="2">
    <source>
        <dbReference type="Pfam" id="PF01471"/>
    </source>
</evidence>
<evidence type="ECO:0000313" key="4">
    <source>
        <dbReference type="Proteomes" id="UP000617734"/>
    </source>
</evidence>
<feature type="region of interest" description="Disordered" evidence="1">
    <location>
        <begin position="1"/>
        <end position="24"/>
    </location>
</feature>
<reference evidence="3" key="2">
    <citation type="submission" date="2020-09" db="EMBL/GenBank/DDBJ databases">
        <authorList>
            <person name="Sun Q."/>
            <person name="Ohkuma M."/>
        </authorList>
    </citation>
    <scope>NUCLEOTIDE SEQUENCE</scope>
    <source>
        <strain evidence="3">JCM 4646</strain>
    </source>
</reference>
<reference evidence="3" key="1">
    <citation type="journal article" date="2014" name="Int. J. Syst. Evol. Microbiol.">
        <title>Complete genome sequence of Corynebacterium casei LMG S-19264T (=DSM 44701T), isolated from a smear-ripened cheese.</title>
        <authorList>
            <consortium name="US DOE Joint Genome Institute (JGI-PGF)"/>
            <person name="Walter F."/>
            <person name="Albersmeier A."/>
            <person name="Kalinowski J."/>
            <person name="Ruckert C."/>
        </authorList>
    </citation>
    <scope>NUCLEOTIDE SEQUENCE</scope>
    <source>
        <strain evidence="3">JCM 4646</strain>
    </source>
</reference>
<dbReference type="RefSeq" id="WP_190215454.1">
    <property type="nucleotide sequence ID" value="NZ_BNBO01000079.1"/>
</dbReference>
<dbReference type="Proteomes" id="UP000617734">
    <property type="component" value="Unassembled WGS sequence"/>
</dbReference>
<gene>
    <name evidence="3" type="ORF">GCM10018781_75630</name>
</gene>
<dbReference type="InterPro" id="IPR002477">
    <property type="entry name" value="Peptidoglycan-bd-like"/>
</dbReference>
<accession>A0A918YWK0</accession>
<feature type="compositionally biased region" description="Polar residues" evidence="1">
    <location>
        <begin position="1"/>
        <end position="15"/>
    </location>
</feature>
<organism evidence="3 4">
    <name type="scientific">Kitasatospora indigofera</name>
    <dbReference type="NCBI Taxonomy" id="67307"/>
    <lineage>
        <taxon>Bacteria</taxon>
        <taxon>Bacillati</taxon>
        <taxon>Actinomycetota</taxon>
        <taxon>Actinomycetes</taxon>
        <taxon>Kitasatosporales</taxon>
        <taxon>Streptomycetaceae</taxon>
        <taxon>Kitasatospora</taxon>
    </lineage>
</organism>
<sequence length="137" mass="14006">MQGSRVGSPARSDQQGEPGGLRQNGSLAVAVGPVALAALGVPAGPPGAGRQLSLGHAGGAVELLQAALNNWSEAALVVDGEFGPATRRRVAEFQRGQGLEPDGVVGPRTAGRLFWIELRLPCGGRRDYTQDSAAPVC</sequence>
<dbReference type="EMBL" id="BNBO01000079">
    <property type="protein sequence ID" value="GHE24905.1"/>
    <property type="molecule type" value="Genomic_DNA"/>
</dbReference>
<dbReference type="AlphaFoldDB" id="A0A918YWK0"/>
<dbReference type="InterPro" id="IPR036366">
    <property type="entry name" value="PGBDSf"/>
</dbReference>
<evidence type="ECO:0000313" key="3">
    <source>
        <dbReference type="EMBL" id="GHE24905.1"/>
    </source>
</evidence>
<dbReference type="Gene3D" id="1.10.101.10">
    <property type="entry name" value="PGBD-like superfamily/PGBD"/>
    <property type="match status" value="1"/>
</dbReference>
<dbReference type="Pfam" id="PF01471">
    <property type="entry name" value="PG_binding_1"/>
    <property type="match status" value="1"/>
</dbReference>
<dbReference type="InterPro" id="IPR036365">
    <property type="entry name" value="PGBD-like_sf"/>
</dbReference>
<keyword evidence="4" id="KW-1185">Reference proteome</keyword>
<dbReference type="SUPFAM" id="SSF47090">
    <property type="entry name" value="PGBD-like"/>
    <property type="match status" value="1"/>
</dbReference>
<comment type="caution">
    <text evidence="3">The sequence shown here is derived from an EMBL/GenBank/DDBJ whole genome shotgun (WGS) entry which is preliminary data.</text>
</comment>
<proteinExistence type="predicted"/>
<evidence type="ECO:0000256" key="1">
    <source>
        <dbReference type="SAM" id="MobiDB-lite"/>
    </source>
</evidence>